<dbReference type="AlphaFoldDB" id="A0A919JAY9"/>
<keyword evidence="2" id="KW-1185">Reference proteome</keyword>
<gene>
    <name evidence="1" type="ORF">Afe05nite_81580</name>
</gene>
<dbReference type="RefSeq" id="WP_203822659.1">
    <property type="nucleotide sequence ID" value="NZ_BAAABP010000005.1"/>
</dbReference>
<dbReference type="Proteomes" id="UP000598174">
    <property type="component" value="Unassembled WGS sequence"/>
</dbReference>
<proteinExistence type="predicted"/>
<comment type="caution">
    <text evidence="1">The sequence shown here is derived from an EMBL/GenBank/DDBJ whole genome shotgun (WGS) entry which is preliminary data.</text>
</comment>
<evidence type="ECO:0000313" key="1">
    <source>
        <dbReference type="EMBL" id="GIE16318.1"/>
    </source>
</evidence>
<accession>A0A919JAY9</accession>
<organism evidence="1 2">
    <name type="scientific">Paractinoplanes ferrugineus</name>
    <dbReference type="NCBI Taxonomy" id="113564"/>
    <lineage>
        <taxon>Bacteria</taxon>
        <taxon>Bacillati</taxon>
        <taxon>Actinomycetota</taxon>
        <taxon>Actinomycetes</taxon>
        <taxon>Micromonosporales</taxon>
        <taxon>Micromonosporaceae</taxon>
        <taxon>Paractinoplanes</taxon>
    </lineage>
</organism>
<dbReference type="EMBL" id="BOMM01000081">
    <property type="protein sequence ID" value="GIE16318.1"/>
    <property type="molecule type" value="Genomic_DNA"/>
</dbReference>
<reference evidence="1" key="1">
    <citation type="submission" date="2021-01" db="EMBL/GenBank/DDBJ databases">
        <title>Whole genome shotgun sequence of Actinoplanes ferrugineus NBRC 15555.</title>
        <authorList>
            <person name="Komaki H."/>
            <person name="Tamura T."/>
        </authorList>
    </citation>
    <scope>NUCLEOTIDE SEQUENCE</scope>
    <source>
        <strain evidence="1">NBRC 15555</strain>
    </source>
</reference>
<protein>
    <submittedName>
        <fullName evidence="1">Uncharacterized protein</fullName>
    </submittedName>
</protein>
<name>A0A919JAY9_9ACTN</name>
<sequence length="68" mass="7449">MKHRGIYRIDEEQLARLLKLPAGQHVTSVTTSFERLSVLIMVEGEGLPEVHPGTEPPIVGTLDGPYPA</sequence>
<evidence type="ECO:0000313" key="2">
    <source>
        <dbReference type="Proteomes" id="UP000598174"/>
    </source>
</evidence>